<dbReference type="EMBL" id="BAAAZE010000012">
    <property type="protein sequence ID" value="GAA4029267.1"/>
    <property type="molecule type" value="Genomic_DNA"/>
</dbReference>
<evidence type="ECO:0000259" key="5">
    <source>
        <dbReference type="PROSITE" id="PS51123"/>
    </source>
</evidence>
<keyword evidence="2 4" id="KW-0472">Membrane</keyword>
<reference evidence="7" key="1">
    <citation type="journal article" date="2019" name="Int. J. Syst. Evol. Microbiol.">
        <title>The Global Catalogue of Microorganisms (GCM) 10K type strain sequencing project: providing services to taxonomists for standard genome sequencing and annotation.</title>
        <authorList>
            <consortium name="The Broad Institute Genomics Platform"/>
            <consortium name="The Broad Institute Genome Sequencing Center for Infectious Disease"/>
            <person name="Wu L."/>
            <person name="Ma J."/>
        </authorList>
    </citation>
    <scope>NUCLEOTIDE SEQUENCE [LARGE SCALE GENOMIC DNA]</scope>
    <source>
        <strain evidence="7">JCM 16673</strain>
    </source>
</reference>
<dbReference type="InterPro" id="IPR006665">
    <property type="entry name" value="OmpA-like"/>
</dbReference>
<dbReference type="InterPro" id="IPR050330">
    <property type="entry name" value="Bact_OuterMem_StrucFunc"/>
</dbReference>
<protein>
    <recommendedName>
        <fullName evidence="5">OmpA-like domain-containing protein</fullName>
    </recommendedName>
</protein>
<dbReference type="InterPro" id="IPR006690">
    <property type="entry name" value="OMPA-like_CS"/>
</dbReference>
<name>A0ABP7TP90_9BURK</name>
<dbReference type="Proteomes" id="UP001501353">
    <property type="component" value="Unassembled WGS sequence"/>
</dbReference>
<comment type="subcellular location">
    <subcellularLocation>
        <location evidence="1">Cell outer membrane</location>
    </subcellularLocation>
</comment>
<evidence type="ECO:0000256" key="3">
    <source>
        <dbReference type="ARBA" id="ARBA00023237"/>
    </source>
</evidence>
<dbReference type="PANTHER" id="PTHR30329:SF21">
    <property type="entry name" value="LIPOPROTEIN YIAD-RELATED"/>
    <property type="match status" value="1"/>
</dbReference>
<dbReference type="PRINTS" id="PR01021">
    <property type="entry name" value="OMPADOMAIN"/>
</dbReference>
<evidence type="ECO:0000313" key="7">
    <source>
        <dbReference type="Proteomes" id="UP001501353"/>
    </source>
</evidence>
<sequence length="114" mass="12063">MLFGFGSSVMSASGAARLESLIAYVQENRLTTAKVIGDTDQIGSDAINQTLSQARADAVRRYLRSHGLANLAITTEGRGASHPVTDPARCAGLALAAQRDCLSANRRVMIEFPA</sequence>
<evidence type="ECO:0000256" key="1">
    <source>
        <dbReference type="ARBA" id="ARBA00004442"/>
    </source>
</evidence>
<comment type="caution">
    <text evidence="6">The sequence shown here is derived from an EMBL/GenBank/DDBJ whole genome shotgun (WGS) entry which is preliminary data.</text>
</comment>
<dbReference type="PROSITE" id="PS51123">
    <property type="entry name" value="OMPA_2"/>
    <property type="match status" value="1"/>
</dbReference>
<dbReference type="InterPro" id="IPR036737">
    <property type="entry name" value="OmpA-like_sf"/>
</dbReference>
<dbReference type="CDD" id="cd07185">
    <property type="entry name" value="OmpA_C-like"/>
    <property type="match status" value="1"/>
</dbReference>
<keyword evidence="7" id="KW-1185">Reference proteome</keyword>
<dbReference type="PANTHER" id="PTHR30329">
    <property type="entry name" value="STATOR ELEMENT OF FLAGELLAR MOTOR COMPLEX"/>
    <property type="match status" value="1"/>
</dbReference>
<organism evidence="6 7">
    <name type="scientific">Actimicrobium antarcticum</name>
    <dbReference type="NCBI Taxonomy" id="1051899"/>
    <lineage>
        <taxon>Bacteria</taxon>
        <taxon>Pseudomonadati</taxon>
        <taxon>Pseudomonadota</taxon>
        <taxon>Betaproteobacteria</taxon>
        <taxon>Burkholderiales</taxon>
        <taxon>Oxalobacteraceae</taxon>
        <taxon>Actimicrobium</taxon>
    </lineage>
</organism>
<evidence type="ECO:0000256" key="2">
    <source>
        <dbReference type="ARBA" id="ARBA00023136"/>
    </source>
</evidence>
<feature type="domain" description="OmpA-like" evidence="5">
    <location>
        <begin position="1"/>
        <end position="114"/>
    </location>
</feature>
<proteinExistence type="predicted"/>
<dbReference type="SUPFAM" id="SSF103088">
    <property type="entry name" value="OmpA-like"/>
    <property type="match status" value="1"/>
</dbReference>
<evidence type="ECO:0000313" key="6">
    <source>
        <dbReference type="EMBL" id="GAA4029267.1"/>
    </source>
</evidence>
<dbReference type="Pfam" id="PF00691">
    <property type="entry name" value="OmpA"/>
    <property type="match status" value="1"/>
</dbReference>
<dbReference type="PROSITE" id="PS01068">
    <property type="entry name" value="OMPA_1"/>
    <property type="match status" value="1"/>
</dbReference>
<dbReference type="Gene3D" id="3.30.1330.60">
    <property type="entry name" value="OmpA-like domain"/>
    <property type="match status" value="1"/>
</dbReference>
<accession>A0ABP7TP90</accession>
<dbReference type="InterPro" id="IPR006664">
    <property type="entry name" value="OMP_bac"/>
</dbReference>
<dbReference type="RefSeq" id="WP_344764236.1">
    <property type="nucleotide sequence ID" value="NZ_BAAAZE010000012.1"/>
</dbReference>
<keyword evidence="3" id="KW-0998">Cell outer membrane</keyword>
<gene>
    <name evidence="6" type="ORF">GCM10022212_29280</name>
</gene>
<evidence type="ECO:0000256" key="4">
    <source>
        <dbReference type="PROSITE-ProRule" id="PRU00473"/>
    </source>
</evidence>